<accession>A0A699H119</accession>
<protein>
    <submittedName>
        <fullName evidence="1">Uncharacterized protein</fullName>
    </submittedName>
</protein>
<dbReference type="AlphaFoldDB" id="A0A699H119"/>
<evidence type="ECO:0000313" key="1">
    <source>
        <dbReference type="EMBL" id="GEX03071.1"/>
    </source>
</evidence>
<gene>
    <name evidence="1" type="ORF">Tci_275046</name>
</gene>
<name>A0A699H119_TANCI</name>
<proteinExistence type="predicted"/>
<comment type="caution">
    <text evidence="1">The sequence shown here is derived from an EMBL/GenBank/DDBJ whole genome shotgun (WGS) entry which is preliminary data.</text>
</comment>
<organism evidence="1">
    <name type="scientific">Tanacetum cinerariifolium</name>
    <name type="common">Dalmatian daisy</name>
    <name type="synonym">Chrysanthemum cinerariifolium</name>
    <dbReference type="NCBI Taxonomy" id="118510"/>
    <lineage>
        <taxon>Eukaryota</taxon>
        <taxon>Viridiplantae</taxon>
        <taxon>Streptophyta</taxon>
        <taxon>Embryophyta</taxon>
        <taxon>Tracheophyta</taxon>
        <taxon>Spermatophyta</taxon>
        <taxon>Magnoliopsida</taxon>
        <taxon>eudicotyledons</taxon>
        <taxon>Gunneridae</taxon>
        <taxon>Pentapetalae</taxon>
        <taxon>asterids</taxon>
        <taxon>campanulids</taxon>
        <taxon>Asterales</taxon>
        <taxon>Asteraceae</taxon>
        <taxon>Asteroideae</taxon>
        <taxon>Anthemideae</taxon>
        <taxon>Anthemidinae</taxon>
        <taxon>Tanacetum</taxon>
    </lineage>
</organism>
<dbReference type="EMBL" id="BKCJ010085886">
    <property type="protein sequence ID" value="GEX03071.1"/>
    <property type="molecule type" value="Genomic_DNA"/>
</dbReference>
<sequence length="648" mass="74662">MECKLYDAFDKFAHIKSLPLEWSKFVTDVKLVKDLHATNFDQLYPYPEQHELHANKVRLTHERNQDLLTLELEINIVALSDRHPTYHETPSDRVNMGDPNITMEEYIRSVKTEFPAIVFNDNLTSDETLSCEPTVSSLNNNEIDFRISFDESDDEDYTTVFDKNSLSYKIISANDLKTDLKNHNEKFNMPLFLSSEPSVSCIDDLDFFNDFENEFPAIVNNDALTSKSDFSTEPIYALSGIDLLDFIQSLFSAQFIWRIRHRYQYDVSWMDSGLAVLAFKQGDDPIDAINKMMSVVVTSQFPTTNNQEHELTLQDQEGIIHVHKGLSSVLTAKGKSVVTHNAAYQADNLDAYDSDCDEIFTAKVVLIANLSNYGLDVLFEEKDRLTRTFNVFKNESKEKEAKNIDNEIALEKKVEELDNIQDLHPIIDQSASSLFKTEAPREIPKIEAAVQQYHVDKQCFEIQKKQFLIESDRLLDQIISHDIVNIVVNSSLDVNTSAKVNSSVIMNDSVHYVEMCNKCLKLKAELIKQHNMIEKDEYNRLSERFSKLEQHCISLEIAMQLNKEIFQKVNTSVNQTKPLFDQLLELNKLKAELQAKDMTIKKLKAHIKRINETSISESMKKDFDENETINIELENRVTRLIAKNEHLK</sequence>
<reference evidence="1" key="1">
    <citation type="journal article" date="2019" name="Sci. Rep.">
        <title>Draft genome of Tanacetum cinerariifolium, the natural source of mosquito coil.</title>
        <authorList>
            <person name="Yamashiro T."/>
            <person name="Shiraishi A."/>
            <person name="Satake H."/>
            <person name="Nakayama K."/>
        </authorList>
    </citation>
    <scope>NUCLEOTIDE SEQUENCE</scope>
</reference>